<organism evidence="1 2">
    <name type="scientific">Smallanthus sonchifolius</name>
    <dbReference type="NCBI Taxonomy" id="185202"/>
    <lineage>
        <taxon>Eukaryota</taxon>
        <taxon>Viridiplantae</taxon>
        <taxon>Streptophyta</taxon>
        <taxon>Embryophyta</taxon>
        <taxon>Tracheophyta</taxon>
        <taxon>Spermatophyta</taxon>
        <taxon>Magnoliopsida</taxon>
        <taxon>eudicotyledons</taxon>
        <taxon>Gunneridae</taxon>
        <taxon>Pentapetalae</taxon>
        <taxon>asterids</taxon>
        <taxon>campanulids</taxon>
        <taxon>Asterales</taxon>
        <taxon>Asteraceae</taxon>
        <taxon>Asteroideae</taxon>
        <taxon>Heliantheae alliance</taxon>
        <taxon>Millerieae</taxon>
        <taxon>Smallanthus</taxon>
    </lineage>
</organism>
<comment type="caution">
    <text evidence="1">The sequence shown here is derived from an EMBL/GenBank/DDBJ whole genome shotgun (WGS) entry which is preliminary data.</text>
</comment>
<evidence type="ECO:0000313" key="2">
    <source>
        <dbReference type="Proteomes" id="UP001056120"/>
    </source>
</evidence>
<name>A0ACB9I2M9_9ASTR</name>
<evidence type="ECO:0000313" key="1">
    <source>
        <dbReference type="EMBL" id="KAI3802478.1"/>
    </source>
</evidence>
<dbReference type="Proteomes" id="UP001056120">
    <property type="component" value="Linkage Group LG10"/>
</dbReference>
<keyword evidence="2" id="KW-1185">Reference proteome</keyword>
<proteinExistence type="predicted"/>
<protein>
    <submittedName>
        <fullName evidence="1">Uncharacterized protein</fullName>
    </submittedName>
</protein>
<reference evidence="2" key="1">
    <citation type="journal article" date="2022" name="Mol. Ecol. Resour.">
        <title>The genomes of chicory, endive, great burdock and yacon provide insights into Asteraceae palaeo-polyploidization history and plant inulin production.</title>
        <authorList>
            <person name="Fan W."/>
            <person name="Wang S."/>
            <person name="Wang H."/>
            <person name="Wang A."/>
            <person name="Jiang F."/>
            <person name="Liu H."/>
            <person name="Zhao H."/>
            <person name="Xu D."/>
            <person name="Zhang Y."/>
        </authorList>
    </citation>
    <scope>NUCLEOTIDE SEQUENCE [LARGE SCALE GENOMIC DNA]</scope>
    <source>
        <strain evidence="2">cv. Yunnan</strain>
    </source>
</reference>
<accession>A0ACB9I2M9</accession>
<sequence length="74" mass="7988">MVGGGVAVVPEKTNELEVADTIRIGSCIGIDLNGYHNQCIKCQPFQSVYPISQADGIPHGMGEDSHIFQVMEKN</sequence>
<reference evidence="1 2" key="2">
    <citation type="journal article" date="2022" name="Mol. Ecol. Resour.">
        <title>The genomes of chicory, endive, great burdock and yacon provide insights into Asteraceae paleo-polyploidization history and plant inulin production.</title>
        <authorList>
            <person name="Fan W."/>
            <person name="Wang S."/>
            <person name="Wang H."/>
            <person name="Wang A."/>
            <person name="Jiang F."/>
            <person name="Liu H."/>
            <person name="Zhao H."/>
            <person name="Xu D."/>
            <person name="Zhang Y."/>
        </authorList>
    </citation>
    <scope>NUCLEOTIDE SEQUENCE [LARGE SCALE GENOMIC DNA]</scope>
    <source>
        <strain evidence="2">cv. Yunnan</strain>
        <tissue evidence="1">Leaves</tissue>
    </source>
</reference>
<dbReference type="EMBL" id="CM042027">
    <property type="protein sequence ID" value="KAI3802478.1"/>
    <property type="molecule type" value="Genomic_DNA"/>
</dbReference>
<gene>
    <name evidence="1" type="ORF">L1987_30610</name>
</gene>